<comment type="caution">
    <text evidence="2">The sequence shown here is derived from an EMBL/GenBank/DDBJ whole genome shotgun (WGS) entry which is preliminary data.</text>
</comment>
<feature type="non-terminal residue" evidence="2">
    <location>
        <position position="1"/>
    </location>
</feature>
<gene>
    <name evidence="2" type="ORF">S03H2_40039</name>
</gene>
<protein>
    <submittedName>
        <fullName evidence="2">Uncharacterized protein</fullName>
    </submittedName>
</protein>
<dbReference type="AlphaFoldDB" id="X1HHW6"/>
<organism evidence="2">
    <name type="scientific">marine sediment metagenome</name>
    <dbReference type="NCBI Taxonomy" id="412755"/>
    <lineage>
        <taxon>unclassified sequences</taxon>
        <taxon>metagenomes</taxon>
        <taxon>ecological metagenomes</taxon>
    </lineage>
</organism>
<accession>X1HHW6</accession>
<keyword evidence="1" id="KW-0472">Membrane</keyword>
<keyword evidence="1" id="KW-0812">Transmembrane</keyword>
<keyword evidence="1" id="KW-1133">Transmembrane helix</keyword>
<dbReference type="EMBL" id="BARU01024795">
    <property type="protein sequence ID" value="GAH53419.1"/>
    <property type="molecule type" value="Genomic_DNA"/>
</dbReference>
<proteinExistence type="predicted"/>
<evidence type="ECO:0000256" key="1">
    <source>
        <dbReference type="SAM" id="Phobius"/>
    </source>
</evidence>
<sequence length="123" mass="13842">WSDWTDYAGSGTDFDIFYKHWFISTSLWGTTEVVSTESTSHSGSPSIAIDSTGNVHLSWWDLTDYAGAGTDYDIFYKRSDGYIVIPELSTNFPPVYGFLLISSVIIAPFCKVFKSSRTRRKNS</sequence>
<evidence type="ECO:0000313" key="2">
    <source>
        <dbReference type="EMBL" id="GAH53419.1"/>
    </source>
</evidence>
<name>X1HHW6_9ZZZZ</name>
<feature type="transmembrane region" description="Helical" evidence="1">
    <location>
        <begin position="95"/>
        <end position="113"/>
    </location>
</feature>
<reference evidence="2" key="1">
    <citation type="journal article" date="2014" name="Front. Microbiol.">
        <title>High frequency of phylogenetically diverse reductive dehalogenase-homologous genes in deep subseafloor sedimentary metagenomes.</title>
        <authorList>
            <person name="Kawai M."/>
            <person name="Futagami T."/>
            <person name="Toyoda A."/>
            <person name="Takaki Y."/>
            <person name="Nishi S."/>
            <person name="Hori S."/>
            <person name="Arai W."/>
            <person name="Tsubouchi T."/>
            <person name="Morono Y."/>
            <person name="Uchiyama I."/>
            <person name="Ito T."/>
            <person name="Fujiyama A."/>
            <person name="Inagaki F."/>
            <person name="Takami H."/>
        </authorList>
    </citation>
    <scope>NUCLEOTIDE SEQUENCE</scope>
    <source>
        <strain evidence="2">Expedition CK06-06</strain>
    </source>
</reference>